<dbReference type="GO" id="GO:0012505">
    <property type="term" value="C:endomembrane system"/>
    <property type="evidence" value="ECO:0007669"/>
    <property type="project" value="UniProtKB-SubCell"/>
</dbReference>
<dbReference type="AlphaFoldDB" id="A0A9W9LK59"/>
<keyword evidence="3 7" id="KW-0812">Transmembrane</keyword>
<feature type="transmembrane region" description="Helical" evidence="7">
    <location>
        <begin position="235"/>
        <end position="253"/>
    </location>
</feature>
<organism evidence="9 10">
    <name type="scientific">Penicillium canariense</name>
    <dbReference type="NCBI Taxonomy" id="189055"/>
    <lineage>
        <taxon>Eukaryota</taxon>
        <taxon>Fungi</taxon>
        <taxon>Dikarya</taxon>
        <taxon>Ascomycota</taxon>
        <taxon>Pezizomycotina</taxon>
        <taxon>Eurotiomycetes</taxon>
        <taxon>Eurotiomycetidae</taxon>
        <taxon>Eurotiales</taxon>
        <taxon>Aspergillaceae</taxon>
        <taxon>Penicillium</taxon>
    </lineage>
</organism>
<dbReference type="PANTHER" id="PTHR23501">
    <property type="entry name" value="MAJOR FACILITATOR SUPERFAMILY"/>
    <property type="match status" value="1"/>
</dbReference>
<feature type="transmembrane region" description="Helical" evidence="7">
    <location>
        <begin position="57"/>
        <end position="76"/>
    </location>
</feature>
<evidence type="ECO:0000313" key="10">
    <source>
        <dbReference type="Proteomes" id="UP001149163"/>
    </source>
</evidence>
<evidence type="ECO:0000256" key="6">
    <source>
        <dbReference type="ARBA" id="ARBA00044273"/>
    </source>
</evidence>
<feature type="transmembrane region" description="Helical" evidence="7">
    <location>
        <begin position="357"/>
        <end position="379"/>
    </location>
</feature>
<evidence type="ECO:0000256" key="7">
    <source>
        <dbReference type="SAM" id="Phobius"/>
    </source>
</evidence>
<evidence type="ECO:0000256" key="4">
    <source>
        <dbReference type="ARBA" id="ARBA00022989"/>
    </source>
</evidence>
<proteinExistence type="predicted"/>
<feature type="transmembrane region" description="Helical" evidence="7">
    <location>
        <begin position="20"/>
        <end position="37"/>
    </location>
</feature>
<keyword evidence="2" id="KW-0813">Transport</keyword>
<dbReference type="PROSITE" id="PS50850">
    <property type="entry name" value="MFS"/>
    <property type="match status" value="1"/>
</dbReference>
<protein>
    <recommendedName>
        <fullName evidence="6">MFS-type drug efflux transporter P55</fullName>
    </recommendedName>
</protein>
<dbReference type="Gene3D" id="1.20.1250.20">
    <property type="entry name" value="MFS general substrate transporter like domains"/>
    <property type="match status" value="1"/>
</dbReference>
<feature type="transmembrane region" description="Helical" evidence="7">
    <location>
        <begin position="175"/>
        <end position="197"/>
    </location>
</feature>
<keyword evidence="10" id="KW-1185">Reference proteome</keyword>
<sequence length="444" mass="46683">MATTARYQPLYNEDAPVRPAIVAGIVSTWIATFLAAADSTVTSTLSATIASEFDSLAIISWLGSGYLIGLTAIQPLSGKLSDIFGRRASFCCASWMFTIGNLVCGLSCSKGVLIAARVVTGIGGGGCISIATFIASDNIPLKRRGIWQGTGAVVYTAGMGLGAVIGGAVNDAVGWRWAFIGIAPISLVAGLGVMMFVPGHTDKQSTRELLGRVDFAGALTLVSSLRTVVAACLTAWFVSMAFYALTFYVPLYMKMLGHSSSEIGLRLLPDSIGAGLGSFLVGLVIRVSGKYGVFRYTMTILLVLASVGFVFSSVHTPWILPELYLLCKGFGMGGVLTMLILALLHSVPHKRHATATSALYAFRSTGATVGLSAASAVFYHRMYQSSLEKGSSCKEGDQCYLDALHGAFQLALVFAAAGVVSALFVATHESSGREEDGKEGEETR</sequence>
<dbReference type="Proteomes" id="UP001149163">
    <property type="component" value="Unassembled WGS sequence"/>
</dbReference>
<dbReference type="PANTHER" id="PTHR23501:SF191">
    <property type="entry name" value="VACUOLAR BASIC AMINO ACID TRANSPORTER 4"/>
    <property type="match status" value="1"/>
</dbReference>
<dbReference type="InterPro" id="IPR011701">
    <property type="entry name" value="MFS"/>
</dbReference>
<evidence type="ECO:0000256" key="3">
    <source>
        <dbReference type="ARBA" id="ARBA00022692"/>
    </source>
</evidence>
<dbReference type="OrthoDB" id="6770063at2759"/>
<dbReference type="Pfam" id="PF07690">
    <property type="entry name" value="MFS_1"/>
    <property type="match status" value="1"/>
</dbReference>
<dbReference type="EMBL" id="JAPQKN010000004">
    <property type="protein sequence ID" value="KAJ5160278.1"/>
    <property type="molecule type" value="Genomic_DNA"/>
</dbReference>
<feature type="domain" description="Major facilitator superfamily (MFS) profile" evidence="8">
    <location>
        <begin position="24"/>
        <end position="430"/>
    </location>
</feature>
<feature type="transmembrane region" description="Helical" evidence="7">
    <location>
        <begin position="293"/>
        <end position="311"/>
    </location>
</feature>
<accession>A0A9W9LK59</accession>
<feature type="transmembrane region" description="Helical" evidence="7">
    <location>
        <begin position="400"/>
        <end position="426"/>
    </location>
</feature>
<evidence type="ECO:0000256" key="1">
    <source>
        <dbReference type="ARBA" id="ARBA00004127"/>
    </source>
</evidence>
<comment type="caution">
    <text evidence="9">The sequence shown here is derived from an EMBL/GenBank/DDBJ whole genome shotgun (WGS) entry which is preliminary data.</text>
</comment>
<evidence type="ECO:0000259" key="8">
    <source>
        <dbReference type="PROSITE" id="PS50850"/>
    </source>
</evidence>
<dbReference type="PROSITE" id="PS00216">
    <property type="entry name" value="SUGAR_TRANSPORT_1"/>
    <property type="match status" value="1"/>
</dbReference>
<feature type="transmembrane region" description="Helical" evidence="7">
    <location>
        <begin position="88"/>
        <end position="108"/>
    </location>
</feature>
<comment type="subcellular location">
    <subcellularLocation>
        <location evidence="1">Endomembrane system</location>
        <topology evidence="1">Multi-pass membrane protein</topology>
    </subcellularLocation>
</comment>
<reference evidence="9" key="2">
    <citation type="journal article" date="2023" name="IMA Fungus">
        <title>Comparative genomic study of the Penicillium genus elucidates a diverse pangenome and 15 lateral gene transfer events.</title>
        <authorList>
            <person name="Petersen C."/>
            <person name="Sorensen T."/>
            <person name="Nielsen M.R."/>
            <person name="Sondergaard T.E."/>
            <person name="Sorensen J.L."/>
            <person name="Fitzpatrick D.A."/>
            <person name="Frisvad J.C."/>
            <person name="Nielsen K.L."/>
        </authorList>
    </citation>
    <scope>NUCLEOTIDE SEQUENCE</scope>
    <source>
        <strain evidence="9">IBT 26290</strain>
    </source>
</reference>
<keyword evidence="5 7" id="KW-0472">Membrane</keyword>
<feature type="transmembrane region" description="Helical" evidence="7">
    <location>
        <begin position="146"/>
        <end position="169"/>
    </location>
</feature>
<feature type="transmembrane region" description="Helical" evidence="7">
    <location>
        <begin position="114"/>
        <end position="134"/>
    </location>
</feature>
<name>A0A9W9LK59_9EURO</name>
<keyword evidence="4 7" id="KW-1133">Transmembrane helix</keyword>
<dbReference type="InterPro" id="IPR036259">
    <property type="entry name" value="MFS_trans_sf"/>
</dbReference>
<dbReference type="SUPFAM" id="SSF103473">
    <property type="entry name" value="MFS general substrate transporter"/>
    <property type="match status" value="1"/>
</dbReference>
<feature type="transmembrane region" description="Helical" evidence="7">
    <location>
        <begin position="323"/>
        <end position="345"/>
    </location>
</feature>
<dbReference type="InterPro" id="IPR005829">
    <property type="entry name" value="Sugar_transporter_CS"/>
</dbReference>
<dbReference type="GO" id="GO:0000329">
    <property type="term" value="C:fungal-type vacuole membrane"/>
    <property type="evidence" value="ECO:0007669"/>
    <property type="project" value="TreeGrafter"/>
</dbReference>
<dbReference type="GeneID" id="81428583"/>
<dbReference type="GO" id="GO:0015174">
    <property type="term" value="F:basic amino acid transmembrane transporter activity"/>
    <property type="evidence" value="ECO:0007669"/>
    <property type="project" value="TreeGrafter"/>
</dbReference>
<evidence type="ECO:0000256" key="5">
    <source>
        <dbReference type="ARBA" id="ARBA00023136"/>
    </source>
</evidence>
<evidence type="ECO:0000256" key="2">
    <source>
        <dbReference type="ARBA" id="ARBA00022448"/>
    </source>
</evidence>
<dbReference type="InterPro" id="IPR020846">
    <property type="entry name" value="MFS_dom"/>
</dbReference>
<gene>
    <name evidence="9" type="ORF">N7482_007282</name>
</gene>
<dbReference type="RefSeq" id="XP_056541836.1">
    <property type="nucleotide sequence ID" value="XM_056689407.1"/>
</dbReference>
<evidence type="ECO:0000313" key="9">
    <source>
        <dbReference type="EMBL" id="KAJ5160278.1"/>
    </source>
</evidence>
<reference evidence="9" key="1">
    <citation type="submission" date="2022-11" db="EMBL/GenBank/DDBJ databases">
        <authorList>
            <person name="Petersen C."/>
        </authorList>
    </citation>
    <scope>NUCLEOTIDE SEQUENCE</scope>
    <source>
        <strain evidence="9">IBT 26290</strain>
    </source>
</reference>